<dbReference type="EMBL" id="BAAAOQ010000016">
    <property type="protein sequence ID" value="GAA2199772.1"/>
    <property type="molecule type" value="Genomic_DNA"/>
</dbReference>
<feature type="transmembrane region" description="Helical" evidence="6">
    <location>
        <begin position="250"/>
        <end position="274"/>
    </location>
</feature>
<comment type="caution">
    <text evidence="8">The sequence shown here is derived from an EMBL/GenBank/DDBJ whole genome shotgun (WGS) entry which is preliminary data.</text>
</comment>
<keyword evidence="5 6" id="KW-0472">Membrane</keyword>
<reference evidence="8 9" key="1">
    <citation type="journal article" date="2019" name="Int. J. Syst. Evol. Microbiol.">
        <title>The Global Catalogue of Microorganisms (GCM) 10K type strain sequencing project: providing services to taxonomists for standard genome sequencing and annotation.</title>
        <authorList>
            <consortium name="The Broad Institute Genomics Platform"/>
            <consortium name="The Broad Institute Genome Sequencing Center for Infectious Disease"/>
            <person name="Wu L."/>
            <person name="Ma J."/>
        </authorList>
    </citation>
    <scope>NUCLEOTIDE SEQUENCE [LARGE SCALE GENOMIC DNA]</scope>
    <source>
        <strain evidence="8 9">JCM 14924</strain>
    </source>
</reference>
<feature type="transmembrane region" description="Helical" evidence="6">
    <location>
        <begin position="98"/>
        <end position="121"/>
    </location>
</feature>
<keyword evidence="3 6" id="KW-0812">Transmembrane</keyword>
<feature type="domain" description="EamA" evidence="7">
    <location>
        <begin position="36"/>
        <end position="169"/>
    </location>
</feature>
<gene>
    <name evidence="8" type="ORF">GCM10009787_48070</name>
</gene>
<dbReference type="Proteomes" id="UP001501391">
    <property type="component" value="Unassembled WGS sequence"/>
</dbReference>
<dbReference type="Pfam" id="PF00892">
    <property type="entry name" value="EamA"/>
    <property type="match status" value="2"/>
</dbReference>
<evidence type="ECO:0000256" key="3">
    <source>
        <dbReference type="ARBA" id="ARBA00022692"/>
    </source>
</evidence>
<feature type="transmembrane region" description="Helical" evidence="6">
    <location>
        <begin position="65"/>
        <end position="86"/>
    </location>
</feature>
<evidence type="ECO:0000313" key="8">
    <source>
        <dbReference type="EMBL" id="GAA2199772.1"/>
    </source>
</evidence>
<dbReference type="InterPro" id="IPR037185">
    <property type="entry name" value="EmrE-like"/>
</dbReference>
<keyword evidence="9" id="KW-1185">Reference proteome</keyword>
<proteinExistence type="inferred from homology"/>
<evidence type="ECO:0000256" key="2">
    <source>
        <dbReference type="ARBA" id="ARBA00007362"/>
    </source>
</evidence>
<dbReference type="InterPro" id="IPR000620">
    <property type="entry name" value="EamA_dom"/>
</dbReference>
<organism evidence="8 9">
    <name type="scientific">Streptomyces bangladeshensis</name>
    <dbReference type="NCBI Taxonomy" id="295352"/>
    <lineage>
        <taxon>Bacteria</taxon>
        <taxon>Bacillati</taxon>
        <taxon>Actinomycetota</taxon>
        <taxon>Actinomycetes</taxon>
        <taxon>Kitasatosporales</taxon>
        <taxon>Streptomycetaceae</taxon>
        <taxon>Streptomyces</taxon>
    </lineage>
</organism>
<feature type="transmembrane region" description="Helical" evidence="6">
    <location>
        <begin position="127"/>
        <end position="146"/>
    </location>
</feature>
<evidence type="ECO:0000313" key="9">
    <source>
        <dbReference type="Proteomes" id="UP001501391"/>
    </source>
</evidence>
<sequence length="342" mass="34313">MVVAAAAAGLLRPPVLPGCGQGGRPLSGAARRTGAGVALALLSACCFGTGGAATKVLGEAGLTPVQISQARLSLAGVPLLAVALIRSPRGLRVAPRDWPVLAALGAGSFAGVQTLCAISVARIPVGVYVVLQFLAPVIVVVWLRLLRGVRQPAPVWLGTALVVTGLLLVGQVWSGLRLDGVGVLTALGAAVALSLRFLLAGRALARRDATAVTALGVSAGAVVVDLARPVGAFPYRRLGAPARVGEVTVVPVWAVLLWTAVVSTLLACLCALAAQRFLAPATASVLSTVEVVAGSGTGLLLLGERVTAVQGAGIGAVLVGAALAQLRAGPTRTARARWRRAA</sequence>
<feature type="transmembrane region" description="Helical" evidence="6">
    <location>
        <begin position="153"/>
        <end position="174"/>
    </location>
</feature>
<dbReference type="PANTHER" id="PTHR32322">
    <property type="entry name" value="INNER MEMBRANE TRANSPORTER"/>
    <property type="match status" value="1"/>
</dbReference>
<feature type="transmembrane region" description="Helical" evidence="6">
    <location>
        <begin position="180"/>
        <end position="199"/>
    </location>
</feature>
<comment type="subcellular location">
    <subcellularLocation>
        <location evidence="1">Membrane</location>
        <topology evidence="1">Multi-pass membrane protein</topology>
    </subcellularLocation>
</comment>
<evidence type="ECO:0000259" key="7">
    <source>
        <dbReference type="Pfam" id="PF00892"/>
    </source>
</evidence>
<dbReference type="SUPFAM" id="SSF103481">
    <property type="entry name" value="Multidrug resistance efflux transporter EmrE"/>
    <property type="match status" value="2"/>
</dbReference>
<protein>
    <submittedName>
        <fullName evidence="8">EamA family transporter</fullName>
    </submittedName>
</protein>
<feature type="transmembrane region" description="Helical" evidence="6">
    <location>
        <begin position="281"/>
        <end position="302"/>
    </location>
</feature>
<evidence type="ECO:0000256" key="4">
    <source>
        <dbReference type="ARBA" id="ARBA00022989"/>
    </source>
</evidence>
<accession>A0ABN3BS70</accession>
<name>A0ABN3BS70_9ACTN</name>
<keyword evidence="4 6" id="KW-1133">Transmembrane helix</keyword>
<dbReference type="PANTHER" id="PTHR32322:SF2">
    <property type="entry name" value="EAMA DOMAIN-CONTAINING PROTEIN"/>
    <property type="match status" value="1"/>
</dbReference>
<feature type="domain" description="EamA" evidence="7">
    <location>
        <begin position="182"/>
        <end position="323"/>
    </location>
</feature>
<dbReference type="InterPro" id="IPR050638">
    <property type="entry name" value="AA-Vitamin_Transporters"/>
</dbReference>
<feature type="transmembrane region" description="Helical" evidence="6">
    <location>
        <begin position="308"/>
        <end position="329"/>
    </location>
</feature>
<evidence type="ECO:0000256" key="6">
    <source>
        <dbReference type="SAM" id="Phobius"/>
    </source>
</evidence>
<feature type="transmembrane region" description="Helical" evidence="6">
    <location>
        <begin position="211"/>
        <end position="230"/>
    </location>
</feature>
<evidence type="ECO:0000256" key="1">
    <source>
        <dbReference type="ARBA" id="ARBA00004141"/>
    </source>
</evidence>
<evidence type="ECO:0000256" key="5">
    <source>
        <dbReference type="ARBA" id="ARBA00023136"/>
    </source>
</evidence>
<comment type="similarity">
    <text evidence="2">Belongs to the EamA transporter family.</text>
</comment>
<feature type="transmembrane region" description="Helical" evidence="6">
    <location>
        <begin position="34"/>
        <end position="53"/>
    </location>
</feature>